<dbReference type="PANTHER" id="PTHR11956:SF5">
    <property type="entry name" value="ARGININE--TRNA LIGASE, CYTOPLASMIC"/>
    <property type="match status" value="1"/>
</dbReference>
<dbReference type="Gene3D" id="3.40.50.620">
    <property type="entry name" value="HUPs"/>
    <property type="match status" value="1"/>
</dbReference>
<dbReference type="Pfam" id="PF00750">
    <property type="entry name" value="tRNA-synt_1d"/>
    <property type="match status" value="1"/>
</dbReference>
<dbReference type="InterPro" id="IPR014729">
    <property type="entry name" value="Rossmann-like_a/b/a_fold"/>
</dbReference>
<keyword evidence="1" id="KW-0030">Aminoacyl-tRNA synthetase</keyword>
<keyword evidence="1" id="KW-0648">Protein biosynthesis</keyword>
<keyword evidence="1 3" id="KW-0436">Ligase</keyword>
<feature type="domain" description="Arginyl-tRNA synthetase catalytic core" evidence="2">
    <location>
        <begin position="16"/>
        <end position="81"/>
    </location>
</feature>
<accession>A0A484ZZF6</accession>
<comment type="similarity">
    <text evidence="1">Belongs to the class-I aminoacyl-tRNA synthetase family.</text>
</comment>
<evidence type="ECO:0000256" key="1">
    <source>
        <dbReference type="RuleBase" id="RU363038"/>
    </source>
</evidence>
<name>A0A484ZZF6_9GAMM</name>
<dbReference type="InterPro" id="IPR035684">
    <property type="entry name" value="ArgRS_core"/>
</dbReference>
<dbReference type="InterPro" id="IPR001278">
    <property type="entry name" value="Arg-tRNA-ligase"/>
</dbReference>
<sequence>MTSWVKASITPCFRVLFADLKAKGLAVQSDGATVVYLDEFKNKEGEPMGVIIQKNDGGYLYTTTDIACAKYRYETLKADSCSLLYRLSPASTSNAGMDDCPQSGLCS</sequence>
<protein>
    <submittedName>
        <fullName evidence="3">Arginine--tRNA ligase</fullName>
        <ecNumber evidence="3">6.1.1.19</ecNumber>
    </submittedName>
</protein>
<dbReference type="GO" id="GO:0004814">
    <property type="term" value="F:arginine-tRNA ligase activity"/>
    <property type="evidence" value="ECO:0007669"/>
    <property type="project" value="UniProtKB-EC"/>
</dbReference>
<dbReference type="GO" id="GO:0005524">
    <property type="term" value="F:ATP binding"/>
    <property type="evidence" value="ECO:0007669"/>
    <property type="project" value="UniProtKB-KW"/>
</dbReference>
<reference evidence="3 4" key="1">
    <citation type="submission" date="2019-03" db="EMBL/GenBank/DDBJ databases">
        <authorList>
            <consortium name="Pathogen Informatics"/>
        </authorList>
    </citation>
    <scope>NUCLEOTIDE SEQUENCE [LARGE SCALE GENOMIC DNA]</scope>
    <source>
        <strain evidence="3 4">NCTC12282</strain>
    </source>
</reference>
<dbReference type="AlphaFoldDB" id="A0A484ZZF6"/>
<dbReference type="PANTHER" id="PTHR11956">
    <property type="entry name" value="ARGINYL-TRNA SYNTHETASE"/>
    <property type="match status" value="1"/>
</dbReference>
<evidence type="ECO:0000313" key="3">
    <source>
        <dbReference type="EMBL" id="VFS50689.1"/>
    </source>
</evidence>
<keyword evidence="1" id="KW-0067">ATP-binding</keyword>
<dbReference type="SUPFAM" id="SSF52374">
    <property type="entry name" value="Nucleotidylyl transferase"/>
    <property type="match status" value="1"/>
</dbReference>
<dbReference type="EC" id="6.1.1.19" evidence="3"/>
<evidence type="ECO:0000259" key="2">
    <source>
        <dbReference type="Pfam" id="PF00750"/>
    </source>
</evidence>
<keyword evidence="1" id="KW-0547">Nucleotide-binding</keyword>
<dbReference type="Proteomes" id="UP000373449">
    <property type="component" value="Unassembled WGS sequence"/>
</dbReference>
<evidence type="ECO:0000313" key="4">
    <source>
        <dbReference type="Proteomes" id="UP000373449"/>
    </source>
</evidence>
<proteinExistence type="inferred from homology"/>
<dbReference type="GO" id="GO:0006420">
    <property type="term" value="P:arginyl-tRNA aminoacylation"/>
    <property type="evidence" value="ECO:0007669"/>
    <property type="project" value="InterPro"/>
</dbReference>
<dbReference type="EMBL" id="CAADJA010000002">
    <property type="protein sequence ID" value="VFS50689.1"/>
    <property type="molecule type" value="Genomic_DNA"/>
</dbReference>
<organism evidence="3 4">
    <name type="scientific">Budvicia aquatica</name>
    <dbReference type="NCBI Taxonomy" id="82979"/>
    <lineage>
        <taxon>Bacteria</taxon>
        <taxon>Pseudomonadati</taxon>
        <taxon>Pseudomonadota</taxon>
        <taxon>Gammaproteobacteria</taxon>
        <taxon>Enterobacterales</taxon>
        <taxon>Budviciaceae</taxon>
        <taxon>Budvicia</taxon>
    </lineage>
</organism>
<gene>
    <name evidence="3" type="primary">argS_2</name>
    <name evidence="3" type="ORF">NCTC12282_04635</name>
</gene>